<accession>A0A9D1E7P4</accession>
<comment type="similarity">
    <text evidence="1 9">Belongs to the endoribonuclease YbeY family.</text>
</comment>
<dbReference type="PANTHER" id="PTHR46986:SF1">
    <property type="entry name" value="ENDORIBONUCLEASE YBEY, CHLOROPLASTIC"/>
    <property type="match status" value="1"/>
</dbReference>
<dbReference type="GO" id="GO:0006364">
    <property type="term" value="P:rRNA processing"/>
    <property type="evidence" value="ECO:0007669"/>
    <property type="project" value="UniProtKB-UniRule"/>
</dbReference>
<comment type="function">
    <text evidence="9">Single strand-specific metallo-endoribonuclease involved in late-stage 70S ribosome quality control and in maturation of the 3' terminus of the 16S rRNA.</text>
</comment>
<keyword evidence="9" id="KW-0963">Cytoplasm</keyword>
<name>A0A9D1E7P4_9FIRM</name>
<dbReference type="Gene3D" id="3.40.390.30">
    <property type="entry name" value="Metalloproteases ('zincins'), catalytic domain"/>
    <property type="match status" value="1"/>
</dbReference>
<keyword evidence="7 9" id="KW-0378">Hydrolase</keyword>
<dbReference type="PROSITE" id="PS01306">
    <property type="entry name" value="UPF0054"/>
    <property type="match status" value="1"/>
</dbReference>
<keyword evidence="5 9" id="KW-0479">Metal-binding</keyword>
<dbReference type="InterPro" id="IPR002036">
    <property type="entry name" value="YbeY"/>
</dbReference>
<sequence length="157" mass="17740">MNDIKIYCEDYDFSDLAAAFGGEVRCDCTLSAEIIFTDEQGIRELNARTRSVDSVTDVLSYPSFDGDPEGEILQARHPFETDEDGCVFIGSIVICRKRAEEQAAEYGHSVEREINYLAAHGVCHLLGYDHMEEADKAKMREKEEKVLAKIHLTREDT</sequence>
<proteinExistence type="inferred from homology"/>
<dbReference type="Proteomes" id="UP000823913">
    <property type="component" value="Unassembled WGS sequence"/>
</dbReference>
<dbReference type="GO" id="GO:0004521">
    <property type="term" value="F:RNA endonuclease activity"/>
    <property type="evidence" value="ECO:0007669"/>
    <property type="project" value="UniProtKB-UniRule"/>
</dbReference>
<reference evidence="10" key="2">
    <citation type="journal article" date="2021" name="PeerJ">
        <title>Extensive microbial diversity within the chicken gut microbiome revealed by metagenomics and culture.</title>
        <authorList>
            <person name="Gilroy R."/>
            <person name="Ravi A."/>
            <person name="Getino M."/>
            <person name="Pursley I."/>
            <person name="Horton D.L."/>
            <person name="Alikhan N.F."/>
            <person name="Baker D."/>
            <person name="Gharbi K."/>
            <person name="Hall N."/>
            <person name="Watson M."/>
            <person name="Adriaenssens E.M."/>
            <person name="Foster-Nyarko E."/>
            <person name="Jarju S."/>
            <person name="Secka A."/>
            <person name="Antonio M."/>
            <person name="Oren A."/>
            <person name="Chaudhuri R.R."/>
            <person name="La Ragione R."/>
            <person name="Hildebrand F."/>
            <person name="Pallen M.J."/>
        </authorList>
    </citation>
    <scope>NUCLEOTIDE SEQUENCE</scope>
    <source>
        <strain evidence="10">ChiW16-3235</strain>
    </source>
</reference>
<feature type="binding site" evidence="9">
    <location>
        <position position="130"/>
    </location>
    <ligand>
        <name>Zn(2+)</name>
        <dbReference type="ChEBI" id="CHEBI:29105"/>
        <note>catalytic</note>
    </ligand>
</feature>
<evidence type="ECO:0000256" key="7">
    <source>
        <dbReference type="ARBA" id="ARBA00022801"/>
    </source>
</evidence>
<dbReference type="InterPro" id="IPR020549">
    <property type="entry name" value="YbeY_CS"/>
</dbReference>
<keyword evidence="3 9" id="KW-0698">rRNA processing</keyword>
<evidence type="ECO:0000256" key="6">
    <source>
        <dbReference type="ARBA" id="ARBA00022759"/>
    </source>
</evidence>
<evidence type="ECO:0000313" key="11">
    <source>
        <dbReference type="Proteomes" id="UP000823913"/>
    </source>
</evidence>
<dbReference type="InterPro" id="IPR023091">
    <property type="entry name" value="MetalPrtase_cat_dom_sf_prd"/>
</dbReference>
<evidence type="ECO:0000256" key="2">
    <source>
        <dbReference type="ARBA" id="ARBA00022517"/>
    </source>
</evidence>
<feature type="binding site" evidence="9">
    <location>
        <position position="124"/>
    </location>
    <ligand>
        <name>Zn(2+)</name>
        <dbReference type="ChEBI" id="CHEBI:29105"/>
        <note>catalytic</note>
    </ligand>
</feature>
<reference evidence="10" key="1">
    <citation type="submission" date="2020-10" db="EMBL/GenBank/DDBJ databases">
        <authorList>
            <person name="Gilroy R."/>
        </authorList>
    </citation>
    <scope>NUCLEOTIDE SEQUENCE</scope>
    <source>
        <strain evidence="10">ChiW16-3235</strain>
    </source>
</reference>
<evidence type="ECO:0000256" key="5">
    <source>
        <dbReference type="ARBA" id="ARBA00022723"/>
    </source>
</evidence>
<comment type="subcellular location">
    <subcellularLocation>
        <location evidence="9">Cytoplasm</location>
    </subcellularLocation>
</comment>
<evidence type="ECO:0000256" key="8">
    <source>
        <dbReference type="ARBA" id="ARBA00022833"/>
    </source>
</evidence>
<evidence type="ECO:0000256" key="3">
    <source>
        <dbReference type="ARBA" id="ARBA00022552"/>
    </source>
</evidence>
<evidence type="ECO:0000256" key="9">
    <source>
        <dbReference type="HAMAP-Rule" id="MF_00009"/>
    </source>
</evidence>
<organism evidence="10 11">
    <name type="scientific">Candidatus Coproplasma avicola</name>
    <dbReference type="NCBI Taxonomy" id="2840744"/>
    <lineage>
        <taxon>Bacteria</taxon>
        <taxon>Bacillati</taxon>
        <taxon>Bacillota</taxon>
        <taxon>Clostridia</taxon>
        <taxon>Eubacteriales</taxon>
        <taxon>Candidatus Coproplasma</taxon>
    </lineage>
</organism>
<comment type="cofactor">
    <cofactor evidence="9">
        <name>Zn(2+)</name>
        <dbReference type="ChEBI" id="CHEBI:29105"/>
    </cofactor>
    <text evidence="9">Binds 1 zinc ion.</text>
</comment>
<keyword evidence="6 9" id="KW-0255">Endonuclease</keyword>
<evidence type="ECO:0000256" key="1">
    <source>
        <dbReference type="ARBA" id="ARBA00010875"/>
    </source>
</evidence>
<dbReference type="SUPFAM" id="SSF55486">
    <property type="entry name" value="Metalloproteases ('zincins'), catalytic domain"/>
    <property type="match status" value="1"/>
</dbReference>
<keyword evidence="4 9" id="KW-0540">Nuclease</keyword>
<keyword evidence="2 9" id="KW-0690">Ribosome biogenesis</keyword>
<dbReference type="AlphaFoldDB" id="A0A9D1E7P4"/>
<dbReference type="GO" id="GO:0004222">
    <property type="term" value="F:metalloendopeptidase activity"/>
    <property type="evidence" value="ECO:0007669"/>
    <property type="project" value="InterPro"/>
</dbReference>
<comment type="caution">
    <text evidence="10">The sequence shown here is derived from an EMBL/GenBank/DDBJ whole genome shotgun (WGS) entry which is preliminary data.</text>
</comment>
<protein>
    <recommendedName>
        <fullName evidence="9">Endoribonuclease YbeY</fullName>
        <ecNumber evidence="9">3.1.-.-</ecNumber>
    </recommendedName>
</protein>
<dbReference type="GO" id="GO:0005737">
    <property type="term" value="C:cytoplasm"/>
    <property type="evidence" value="ECO:0007669"/>
    <property type="project" value="UniProtKB-SubCell"/>
</dbReference>
<evidence type="ECO:0000313" key="10">
    <source>
        <dbReference type="EMBL" id="HIR67682.1"/>
    </source>
</evidence>
<dbReference type="PANTHER" id="PTHR46986">
    <property type="entry name" value="ENDORIBONUCLEASE YBEY, CHLOROPLASTIC"/>
    <property type="match status" value="1"/>
</dbReference>
<dbReference type="EC" id="3.1.-.-" evidence="9"/>
<gene>
    <name evidence="9 10" type="primary">ybeY</name>
    <name evidence="10" type="ORF">IAB94_06525</name>
</gene>
<dbReference type="Pfam" id="PF02130">
    <property type="entry name" value="YbeY"/>
    <property type="match status" value="1"/>
</dbReference>
<dbReference type="EMBL" id="DVHK01000133">
    <property type="protein sequence ID" value="HIR67682.1"/>
    <property type="molecule type" value="Genomic_DNA"/>
</dbReference>
<evidence type="ECO:0000256" key="4">
    <source>
        <dbReference type="ARBA" id="ARBA00022722"/>
    </source>
</evidence>
<keyword evidence="8 9" id="KW-0862">Zinc</keyword>
<feature type="binding site" evidence="9">
    <location>
        <position position="120"/>
    </location>
    <ligand>
        <name>Zn(2+)</name>
        <dbReference type="ChEBI" id="CHEBI:29105"/>
        <note>catalytic</note>
    </ligand>
</feature>
<dbReference type="NCBIfam" id="TIGR00043">
    <property type="entry name" value="rRNA maturation RNase YbeY"/>
    <property type="match status" value="1"/>
</dbReference>
<dbReference type="GO" id="GO:0008270">
    <property type="term" value="F:zinc ion binding"/>
    <property type="evidence" value="ECO:0007669"/>
    <property type="project" value="UniProtKB-UniRule"/>
</dbReference>
<dbReference type="HAMAP" id="MF_00009">
    <property type="entry name" value="Endoribonucl_YbeY"/>
    <property type="match status" value="1"/>
</dbReference>